<accession>A0ABQ8FKY9</accession>
<feature type="compositionally biased region" description="Polar residues" evidence="1">
    <location>
        <begin position="869"/>
        <end position="890"/>
    </location>
</feature>
<feature type="transmembrane region" description="Helical" evidence="2">
    <location>
        <begin position="550"/>
        <end position="583"/>
    </location>
</feature>
<keyword evidence="2" id="KW-0472">Membrane</keyword>
<keyword evidence="4" id="KW-1185">Reference proteome</keyword>
<organism evidence="3 4">
    <name type="scientific">Batrachochytrium salamandrivorans</name>
    <dbReference type="NCBI Taxonomy" id="1357716"/>
    <lineage>
        <taxon>Eukaryota</taxon>
        <taxon>Fungi</taxon>
        <taxon>Fungi incertae sedis</taxon>
        <taxon>Chytridiomycota</taxon>
        <taxon>Chytridiomycota incertae sedis</taxon>
        <taxon>Chytridiomycetes</taxon>
        <taxon>Rhizophydiales</taxon>
        <taxon>Rhizophydiales incertae sedis</taxon>
        <taxon>Batrachochytrium</taxon>
    </lineage>
</organism>
<evidence type="ECO:0000313" key="4">
    <source>
        <dbReference type="Proteomes" id="UP001648503"/>
    </source>
</evidence>
<name>A0ABQ8FKY9_9FUNG</name>
<feature type="transmembrane region" description="Helical" evidence="2">
    <location>
        <begin position="195"/>
        <end position="216"/>
    </location>
</feature>
<evidence type="ECO:0008006" key="5">
    <source>
        <dbReference type="Google" id="ProtNLM"/>
    </source>
</evidence>
<feature type="transmembrane region" description="Helical" evidence="2">
    <location>
        <begin position="595"/>
        <end position="625"/>
    </location>
</feature>
<evidence type="ECO:0000256" key="1">
    <source>
        <dbReference type="SAM" id="MobiDB-lite"/>
    </source>
</evidence>
<reference evidence="3 4" key="1">
    <citation type="submission" date="2021-02" db="EMBL/GenBank/DDBJ databases">
        <title>Variation within the Batrachochytrium salamandrivorans European outbreak.</title>
        <authorList>
            <person name="Kelly M."/>
            <person name="Pasmans F."/>
            <person name="Shea T.P."/>
            <person name="Munoz J.F."/>
            <person name="Carranza S."/>
            <person name="Cuomo C.A."/>
            <person name="Martel A."/>
        </authorList>
    </citation>
    <scope>NUCLEOTIDE SEQUENCE [LARGE SCALE GENOMIC DNA]</scope>
    <source>
        <strain evidence="3 4">AMFP18/2</strain>
    </source>
</reference>
<evidence type="ECO:0000313" key="3">
    <source>
        <dbReference type="EMBL" id="KAH6600104.1"/>
    </source>
</evidence>
<keyword evidence="2" id="KW-0812">Transmembrane</keyword>
<protein>
    <recommendedName>
        <fullName evidence="5">Glycosyltransferase 2-like domain-containing protein</fullName>
    </recommendedName>
</protein>
<evidence type="ECO:0000256" key="2">
    <source>
        <dbReference type="SAM" id="Phobius"/>
    </source>
</evidence>
<feature type="transmembrane region" description="Helical" evidence="2">
    <location>
        <begin position="105"/>
        <end position="133"/>
    </location>
</feature>
<comment type="caution">
    <text evidence="3">The sequence shown here is derived from an EMBL/GenBank/DDBJ whole genome shotgun (WGS) entry which is preliminary data.</text>
</comment>
<dbReference type="Proteomes" id="UP001648503">
    <property type="component" value="Unassembled WGS sequence"/>
</dbReference>
<sequence>MRYTLFVSDRQLSWARTSAILLLAVVMGLVSSVESVAVNTHKMRYQPIAGEIFDQAHGGPNLQQSYSHHRRDTASTMALSSTPVSSASSTMLTSRPRLLANVPDIVQILLGTLCFVGVLQALIYTFMLAVKILAAKRLHEHIMTKWTTYSRKTVLAVLLVAIRVGFAVPMLVIIFDWTSLVDPNILQWIMNLYLWIFASAVAVTALLHTLSFLAASSRQLFYLPHRNMASEKRMRLQDAQLPDVYVVLTVGPQPAHIFNRTLKAVLHSDYPGRRLYIIVVFHPNAKPCLNSRLLNALGIHAMAQERPYTTLIDDDAKLICFWSRSTHHRDMQRQALFIIQTQARHAPSRLQNSIVLLSDSSALFHPDTIMRGVSVLSSSAGCVAVSGWTAAASHEEWESRSKRSWVVDLEALKNALFQLPLDNALGVTSHLCPSAVFVRFFALKAIERQYFATSVIYSIHDLHLVYADWSAYFATSLIERFGPKCIGFSFLIKPLIPGDSKIHTNPAHIQSHWSRVANQTSYLVFSPHTFTSPLLTLRTILALVTEHTSISALTIIVVCLASGIIPIIPLICIGAAVGIKWILTMTWSTMRGRPALGIYSIFYVLVARPSIMICILISSFLTWMVRFDIRAEKQALNIIPVTMKTTTSPSTPRTNALAISPTLTRTSNSAFSALVKNVQVSKPSDIAMLNSTSYGAHLVSNKTNQRTSKNEVSKTPQFMLQNAHRNNRELIKPSTDAANSPSFPRQVTAMASLQRNQSRRIGVSLNSSSFLIGPSNISIASISRISETDEDEDEDDIYSQSIDQINIPIDNQQCIPSEVTNKSKEPSSNLTLCTKEEAPMDITSHRHNKQHTPSFSINTKHGNRIHPNTPETFSPVNQSIYNSTTTSPTDYSERQLESSQQKPITVPQSLYKTSSHNTIKARQEFIQKQSNARLYAPVNRSLRLDVPAKRWQQLKLKPIDAQSVSVDWRHALWTNTPSK</sequence>
<feature type="transmembrane region" description="Helical" evidence="2">
    <location>
        <begin position="522"/>
        <end position="544"/>
    </location>
</feature>
<feature type="region of interest" description="Disordered" evidence="1">
    <location>
        <begin position="869"/>
        <end position="905"/>
    </location>
</feature>
<proteinExistence type="predicted"/>
<feature type="transmembrane region" description="Helical" evidence="2">
    <location>
        <begin position="154"/>
        <end position="175"/>
    </location>
</feature>
<dbReference type="EMBL" id="JAFCIX010000048">
    <property type="protein sequence ID" value="KAH6600104.1"/>
    <property type="molecule type" value="Genomic_DNA"/>
</dbReference>
<gene>
    <name evidence="3" type="ORF">BASA50_002563</name>
</gene>
<keyword evidence="2" id="KW-1133">Transmembrane helix</keyword>